<comment type="similarity">
    <text evidence="2">Belongs to the eukaryotic RPC7 RNA polymerase subunit family.</text>
</comment>
<dbReference type="GO" id="GO:0006383">
    <property type="term" value="P:transcription by RNA polymerase III"/>
    <property type="evidence" value="ECO:0007669"/>
    <property type="project" value="InterPro"/>
</dbReference>
<accession>A0AAV2FM45</accession>
<feature type="compositionally biased region" description="Acidic residues" evidence="4">
    <location>
        <begin position="157"/>
        <end position="205"/>
    </location>
</feature>
<evidence type="ECO:0000313" key="6">
    <source>
        <dbReference type="Proteomes" id="UP001497516"/>
    </source>
</evidence>
<dbReference type="Proteomes" id="UP001497516">
    <property type="component" value="Chromosome 7"/>
</dbReference>
<comment type="subcellular location">
    <subcellularLocation>
        <location evidence="1">Nucleus</location>
    </subcellularLocation>
</comment>
<evidence type="ECO:0000256" key="1">
    <source>
        <dbReference type="ARBA" id="ARBA00004123"/>
    </source>
</evidence>
<name>A0AAV2FM45_9ROSI</name>
<gene>
    <name evidence="5" type="ORF">LTRI10_LOCUS39551</name>
</gene>
<proteinExistence type="inferred from homology"/>
<dbReference type="PANTHER" id="PTHR15367">
    <property type="entry name" value="DNA-DIRECTED RNA POLYMERASE III"/>
    <property type="match status" value="1"/>
</dbReference>
<dbReference type="GO" id="GO:0005666">
    <property type="term" value="C:RNA polymerase III complex"/>
    <property type="evidence" value="ECO:0007669"/>
    <property type="project" value="TreeGrafter"/>
</dbReference>
<dbReference type="EMBL" id="OZ034820">
    <property type="protein sequence ID" value="CAL1399360.1"/>
    <property type="molecule type" value="Genomic_DNA"/>
</dbReference>
<evidence type="ECO:0000256" key="4">
    <source>
        <dbReference type="SAM" id="MobiDB-lite"/>
    </source>
</evidence>
<keyword evidence="6" id="KW-1185">Reference proteome</keyword>
<sequence>MSRGRGRGRGSFGRSSYGGGSFAKQEPYVLFPEVKLPDPKNVKEEKGLVVVNAKFQAFWKASCYYLEENTDAGPMKSWIMEVERFPDRAKPKVVSKRGSLDEFLQFGSDYFPKELVGGKKVVRRSKKPRWQQALDVFENLENKEAKKKAEGAQETKEGEEEEDEEEVEAIEEEEFSDDDYNQNEYFDDDEDDFNVDAADDEGPIY</sequence>
<dbReference type="InterPro" id="IPR024661">
    <property type="entry name" value="RNA_pol_III_Rpc31"/>
</dbReference>
<evidence type="ECO:0000256" key="2">
    <source>
        <dbReference type="ARBA" id="ARBA00008352"/>
    </source>
</evidence>
<reference evidence="5 6" key="1">
    <citation type="submission" date="2024-04" db="EMBL/GenBank/DDBJ databases">
        <authorList>
            <person name="Fracassetti M."/>
        </authorList>
    </citation>
    <scope>NUCLEOTIDE SEQUENCE [LARGE SCALE GENOMIC DNA]</scope>
</reference>
<feature type="region of interest" description="Disordered" evidence="4">
    <location>
        <begin position="141"/>
        <end position="205"/>
    </location>
</feature>
<evidence type="ECO:0008006" key="7">
    <source>
        <dbReference type="Google" id="ProtNLM"/>
    </source>
</evidence>
<feature type="region of interest" description="Disordered" evidence="4">
    <location>
        <begin position="1"/>
        <end position="23"/>
    </location>
</feature>
<evidence type="ECO:0000313" key="5">
    <source>
        <dbReference type="EMBL" id="CAL1399360.1"/>
    </source>
</evidence>
<evidence type="ECO:0000256" key="3">
    <source>
        <dbReference type="ARBA" id="ARBA00023242"/>
    </source>
</evidence>
<dbReference type="AlphaFoldDB" id="A0AAV2FM45"/>
<protein>
    <recommendedName>
        <fullName evidence="7">DNA-directed RNA polymerase III subunit</fullName>
    </recommendedName>
</protein>
<dbReference type="Pfam" id="PF11705">
    <property type="entry name" value="RNA_pol_3_Rpc31"/>
    <property type="match status" value="1"/>
</dbReference>
<dbReference type="PANTHER" id="PTHR15367:SF2">
    <property type="entry name" value="DNA-DIRECTED RNA POLYMERASE III SUBUNIT"/>
    <property type="match status" value="1"/>
</dbReference>
<keyword evidence="3" id="KW-0539">Nucleus</keyword>
<organism evidence="5 6">
    <name type="scientific">Linum trigynum</name>
    <dbReference type="NCBI Taxonomy" id="586398"/>
    <lineage>
        <taxon>Eukaryota</taxon>
        <taxon>Viridiplantae</taxon>
        <taxon>Streptophyta</taxon>
        <taxon>Embryophyta</taxon>
        <taxon>Tracheophyta</taxon>
        <taxon>Spermatophyta</taxon>
        <taxon>Magnoliopsida</taxon>
        <taxon>eudicotyledons</taxon>
        <taxon>Gunneridae</taxon>
        <taxon>Pentapetalae</taxon>
        <taxon>rosids</taxon>
        <taxon>fabids</taxon>
        <taxon>Malpighiales</taxon>
        <taxon>Linaceae</taxon>
        <taxon>Linum</taxon>
    </lineage>
</organism>
<feature type="compositionally biased region" description="Basic and acidic residues" evidence="4">
    <location>
        <begin position="141"/>
        <end position="156"/>
    </location>
</feature>